<accession>A0A940Y463</accession>
<evidence type="ECO:0000313" key="2">
    <source>
        <dbReference type="Proteomes" id="UP000677413"/>
    </source>
</evidence>
<proteinExistence type="predicted"/>
<dbReference type="InterPro" id="IPR011990">
    <property type="entry name" value="TPR-like_helical_dom_sf"/>
</dbReference>
<dbReference type="SUPFAM" id="SSF48452">
    <property type="entry name" value="TPR-like"/>
    <property type="match status" value="1"/>
</dbReference>
<protein>
    <submittedName>
        <fullName evidence="1">XRE family transcriptional regulator</fullName>
    </submittedName>
</protein>
<dbReference type="Proteomes" id="UP000677413">
    <property type="component" value="Unassembled WGS sequence"/>
</dbReference>
<comment type="caution">
    <text evidence="1">The sequence shown here is derived from an EMBL/GenBank/DDBJ whole genome shotgun (WGS) entry which is preliminary data.</text>
</comment>
<organism evidence="1 2">
    <name type="scientific">Streptomyces liliiviolaceus</name>
    <dbReference type="NCBI Taxonomy" id="2823109"/>
    <lineage>
        <taxon>Bacteria</taxon>
        <taxon>Bacillati</taxon>
        <taxon>Actinomycetota</taxon>
        <taxon>Actinomycetes</taxon>
        <taxon>Kitasatosporales</taxon>
        <taxon>Streptomycetaceae</taxon>
        <taxon>Streptomyces</taxon>
    </lineage>
</organism>
<reference evidence="1 2" key="1">
    <citation type="submission" date="2021-04" db="EMBL/GenBank/DDBJ databases">
        <authorList>
            <person name="Tang X."/>
            <person name="Zhou X."/>
            <person name="Chen X."/>
            <person name="Cernava T."/>
            <person name="Zhang C."/>
        </authorList>
    </citation>
    <scope>NUCLEOTIDE SEQUENCE [LARGE SCALE GENOMIC DNA]</scope>
    <source>
        <strain evidence="1 2">BH-SS-21</strain>
    </source>
</reference>
<dbReference type="AlphaFoldDB" id="A0A940Y463"/>
<name>A0A940Y463_9ACTN</name>
<evidence type="ECO:0000313" key="1">
    <source>
        <dbReference type="EMBL" id="MBQ0852877.1"/>
    </source>
</evidence>
<gene>
    <name evidence="1" type="ORF">J8N05_32425</name>
</gene>
<keyword evidence="2" id="KW-1185">Reference proteome</keyword>
<sequence length="368" mass="39541">MTLLCELYECIPKELGFADSVAQVTGAGSKLAPGIRPSPSTASAYADDPFDERVDAARRTVDRTLATSTVSASQLDRLDERILWARQQYVYTPPAPMLASLLDYLSEVSDLARDRQPATVQSKLSELTAVLSTLIADALMKLGKLARSRGWYDTALNAADDSGNRELRARVRAQAAMLPFYYGPIEAAVSLSRSARMIARGPSATGAFASAAEARARARLGDAEGAEEAIRYATAMFEQSGPGGADADAFSFPERRFLLYKSGTLTALGRTNQARQVQAQALEMYPAKTGIDPTLLNLEAAICLALDRCPAEACVLAGTIYLGVPPAHRTPIVEERARDVISSLVPQVRASRAAREFAEILALQPGEK</sequence>
<dbReference type="EMBL" id="JAGPYQ010000001">
    <property type="protein sequence ID" value="MBQ0852877.1"/>
    <property type="molecule type" value="Genomic_DNA"/>
</dbReference>